<sequence>MRCVSMCNQLLFRFVSDRFRLKVN</sequence>
<dbReference type="EMBL" id="GBXM01080832">
    <property type="protein sequence ID" value="JAH27745.1"/>
    <property type="molecule type" value="Transcribed_RNA"/>
</dbReference>
<protein>
    <submittedName>
        <fullName evidence="1">Uncharacterized protein</fullName>
    </submittedName>
</protein>
<evidence type="ECO:0000313" key="1">
    <source>
        <dbReference type="EMBL" id="JAH27745.1"/>
    </source>
</evidence>
<proteinExistence type="predicted"/>
<dbReference type="AlphaFoldDB" id="A0A0E9RH33"/>
<reference evidence="1" key="1">
    <citation type="submission" date="2014-11" db="EMBL/GenBank/DDBJ databases">
        <authorList>
            <person name="Amaro Gonzalez C."/>
        </authorList>
    </citation>
    <scope>NUCLEOTIDE SEQUENCE</scope>
</reference>
<reference evidence="1" key="2">
    <citation type="journal article" date="2015" name="Fish Shellfish Immunol.">
        <title>Early steps in the European eel (Anguilla anguilla)-Vibrio vulnificus interaction in the gills: Role of the RtxA13 toxin.</title>
        <authorList>
            <person name="Callol A."/>
            <person name="Pajuelo D."/>
            <person name="Ebbesson L."/>
            <person name="Teles M."/>
            <person name="MacKenzie S."/>
            <person name="Amaro C."/>
        </authorList>
    </citation>
    <scope>NUCLEOTIDE SEQUENCE</scope>
</reference>
<organism evidence="1">
    <name type="scientific">Anguilla anguilla</name>
    <name type="common">European freshwater eel</name>
    <name type="synonym">Muraena anguilla</name>
    <dbReference type="NCBI Taxonomy" id="7936"/>
    <lineage>
        <taxon>Eukaryota</taxon>
        <taxon>Metazoa</taxon>
        <taxon>Chordata</taxon>
        <taxon>Craniata</taxon>
        <taxon>Vertebrata</taxon>
        <taxon>Euteleostomi</taxon>
        <taxon>Actinopterygii</taxon>
        <taxon>Neopterygii</taxon>
        <taxon>Teleostei</taxon>
        <taxon>Anguilliformes</taxon>
        <taxon>Anguillidae</taxon>
        <taxon>Anguilla</taxon>
    </lineage>
</organism>
<accession>A0A0E9RH33</accession>
<name>A0A0E9RH33_ANGAN</name>